<evidence type="ECO:0000256" key="2">
    <source>
        <dbReference type="ARBA" id="ARBA00022475"/>
    </source>
</evidence>
<evidence type="ECO:0000256" key="1">
    <source>
        <dbReference type="ARBA" id="ARBA00004429"/>
    </source>
</evidence>
<evidence type="ECO:0000256" key="3">
    <source>
        <dbReference type="ARBA" id="ARBA00022519"/>
    </source>
</evidence>
<keyword evidence="10" id="KW-1185">Reference proteome</keyword>
<feature type="transmembrane region" description="Helical" evidence="7">
    <location>
        <begin position="59"/>
        <end position="78"/>
    </location>
</feature>
<feature type="transmembrane region" description="Helical" evidence="7">
    <location>
        <begin position="331"/>
        <end position="359"/>
    </location>
</feature>
<dbReference type="NCBIfam" id="TIGR00786">
    <property type="entry name" value="dctM"/>
    <property type="match status" value="1"/>
</dbReference>
<feature type="transmembrane region" description="Helical" evidence="7">
    <location>
        <begin position="260"/>
        <end position="278"/>
    </location>
</feature>
<feature type="transmembrane region" description="Helical" evidence="7">
    <location>
        <begin position="229"/>
        <end position="248"/>
    </location>
</feature>
<comment type="caution">
    <text evidence="9">The sequence shown here is derived from an EMBL/GenBank/DDBJ whole genome shotgun (WGS) entry which is preliminary data.</text>
</comment>
<accession>A0ABX1W866</accession>
<evidence type="ECO:0000313" key="9">
    <source>
        <dbReference type="EMBL" id="NOD29483.1"/>
    </source>
</evidence>
<name>A0ABX1W866_9RHOB</name>
<keyword evidence="7" id="KW-0813">Transport</keyword>
<protein>
    <recommendedName>
        <fullName evidence="7">TRAP transporter large permease protein</fullName>
    </recommendedName>
</protein>
<keyword evidence="2" id="KW-1003">Cell membrane</keyword>
<keyword evidence="3 7" id="KW-0997">Cell inner membrane</keyword>
<evidence type="ECO:0000256" key="5">
    <source>
        <dbReference type="ARBA" id="ARBA00022989"/>
    </source>
</evidence>
<feature type="transmembrane region" description="Helical" evidence="7">
    <location>
        <begin position="412"/>
        <end position="437"/>
    </location>
</feature>
<comment type="similarity">
    <text evidence="7">Belongs to the TRAP transporter large permease family.</text>
</comment>
<evidence type="ECO:0000259" key="8">
    <source>
        <dbReference type="Pfam" id="PF06808"/>
    </source>
</evidence>
<evidence type="ECO:0000256" key="4">
    <source>
        <dbReference type="ARBA" id="ARBA00022692"/>
    </source>
</evidence>
<evidence type="ECO:0000256" key="7">
    <source>
        <dbReference type="RuleBase" id="RU369079"/>
    </source>
</evidence>
<dbReference type="PANTHER" id="PTHR33362">
    <property type="entry name" value="SIALIC ACID TRAP TRANSPORTER PERMEASE PROTEIN SIAT-RELATED"/>
    <property type="match status" value="1"/>
</dbReference>
<keyword evidence="5 7" id="KW-1133">Transmembrane helix</keyword>
<evidence type="ECO:0000256" key="6">
    <source>
        <dbReference type="ARBA" id="ARBA00023136"/>
    </source>
</evidence>
<dbReference type="InterPro" id="IPR004681">
    <property type="entry name" value="TRAP_DctM"/>
</dbReference>
<dbReference type="PIRSF" id="PIRSF006066">
    <property type="entry name" value="HI0050"/>
    <property type="match status" value="1"/>
</dbReference>
<organism evidence="9 10">
    <name type="scientific">Ruegeria atlantica</name>
    <dbReference type="NCBI Taxonomy" id="81569"/>
    <lineage>
        <taxon>Bacteria</taxon>
        <taxon>Pseudomonadati</taxon>
        <taxon>Pseudomonadota</taxon>
        <taxon>Alphaproteobacteria</taxon>
        <taxon>Rhodobacterales</taxon>
        <taxon>Roseobacteraceae</taxon>
        <taxon>Ruegeria</taxon>
    </lineage>
</organism>
<evidence type="ECO:0000313" key="10">
    <source>
        <dbReference type="Proteomes" id="UP000599383"/>
    </source>
</evidence>
<keyword evidence="6 7" id="KW-0472">Membrane</keyword>
<feature type="transmembrane region" description="Helical" evidence="7">
    <location>
        <begin position="20"/>
        <end position="47"/>
    </location>
</feature>
<feature type="transmembrane region" description="Helical" evidence="7">
    <location>
        <begin position="184"/>
        <end position="209"/>
    </location>
</feature>
<comment type="subcellular location">
    <subcellularLocation>
        <location evidence="1 7">Cell inner membrane</location>
        <topology evidence="1 7">Multi-pass membrane protein</topology>
    </subcellularLocation>
</comment>
<feature type="transmembrane region" description="Helical" evidence="7">
    <location>
        <begin position="371"/>
        <end position="392"/>
    </location>
</feature>
<dbReference type="Pfam" id="PF06808">
    <property type="entry name" value="DctM"/>
    <property type="match status" value="1"/>
</dbReference>
<feature type="domain" description="TRAP C4-dicarboxylate transport system permease DctM subunit" evidence="8">
    <location>
        <begin position="20"/>
        <end position="431"/>
    </location>
</feature>
<dbReference type="InterPro" id="IPR010656">
    <property type="entry name" value="DctM"/>
</dbReference>
<comment type="function">
    <text evidence="7">Part of the tripartite ATP-independent periplasmic (TRAP) transport system.</text>
</comment>
<feature type="transmembrane region" description="Helical" evidence="7">
    <location>
        <begin position="152"/>
        <end position="178"/>
    </location>
</feature>
<dbReference type="EMBL" id="WVQY01000001">
    <property type="protein sequence ID" value="NOD29483.1"/>
    <property type="molecule type" value="Genomic_DNA"/>
</dbReference>
<dbReference type="RefSeq" id="WP_171168043.1">
    <property type="nucleotide sequence ID" value="NZ_WVQY01000001.1"/>
</dbReference>
<proteinExistence type="inferred from homology"/>
<dbReference type="PANTHER" id="PTHR33362:SF5">
    <property type="entry name" value="C4-DICARBOXYLATE TRAP TRANSPORTER LARGE PERMEASE PROTEIN DCTM"/>
    <property type="match status" value="1"/>
</dbReference>
<reference evidence="9 10" key="1">
    <citation type="submission" date="2019-12" db="EMBL/GenBank/DDBJ databases">
        <title>Ruegeria JWLKs population differentiation of coral mucus and skeleton niches.</title>
        <authorList>
            <person name="Luo D."/>
        </authorList>
    </citation>
    <scope>NUCLEOTIDE SEQUENCE [LARGE SCALE GENOMIC DNA]</scope>
    <source>
        <strain evidence="9 10">HKCCD6238</strain>
    </source>
</reference>
<feature type="transmembrane region" description="Helical" evidence="7">
    <location>
        <begin position="290"/>
        <end position="311"/>
    </location>
</feature>
<feature type="transmembrane region" description="Helical" evidence="7">
    <location>
        <begin position="106"/>
        <end position="131"/>
    </location>
</feature>
<comment type="subunit">
    <text evidence="7">The complex comprises the extracytoplasmic solute receptor protein and the two transmembrane proteins.</text>
</comment>
<gene>
    <name evidence="9" type="ORF">GS617_04305</name>
</gene>
<sequence>MLWNSLNQTVELGWDFYLPVILFVGLIALAVPVWAAIGTAAIVMLIMSGDLPLSLVGESLFTGIDAFALTAVPLFILTGDVLVRTGLSRKFLDVAEALTCFAKGGFGSATVLVCGMFAAISGSDAAGAAAVGRMTINRLVESGYPRPYACALVAAGACTGILIPPSIAYIIIGLVLGISASTLFLAALIPGLAILVSILITNIIMNRLYAYEGGGMMTMSEWLANLGKALKSGWYAFIVPGIIFYGIFSGRLTPTEAGATAVVVTIIMGFILRTLTLADFPSMLVSSAKVNGVILPIIAFSAPLAEALAIMGVPQGFVASVTSLTDDPYLLILLMIGILIAAGCVMETTPNIVILAPILKPLADNIGMNEIQFCIMMITALGVGFITPPLGLNLFVVSGITGESILKIAARAIPFVLTMLIVVILIAYVPAVSTTLLPEIYQ</sequence>
<keyword evidence="4 7" id="KW-0812">Transmembrane</keyword>
<dbReference type="Proteomes" id="UP000599383">
    <property type="component" value="Unassembled WGS sequence"/>
</dbReference>